<accession>A0A7K5WDH3</accession>
<feature type="non-terminal residue" evidence="3">
    <location>
        <position position="1"/>
    </location>
</feature>
<keyword evidence="4" id="KW-1185">Reference proteome</keyword>
<dbReference type="InterPro" id="IPR029362">
    <property type="entry name" value="IQCJ-SCHIP1_N"/>
</dbReference>
<sequence>LQEELRRLQPTLEQVNDGKDSLQSHQLTMDEENNIQEYPINLQPLESKVKM</sequence>
<evidence type="ECO:0000313" key="3">
    <source>
        <dbReference type="EMBL" id="NWU38761.1"/>
    </source>
</evidence>
<evidence type="ECO:0000259" key="2">
    <source>
        <dbReference type="Pfam" id="PF15157"/>
    </source>
</evidence>
<dbReference type="PANTHER" id="PTHR35976:SF1">
    <property type="entry name" value="IQ DOMAIN-CONTAINING PROTEIN J"/>
    <property type="match status" value="1"/>
</dbReference>
<evidence type="ECO:0000256" key="1">
    <source>
        <dbReference type="SAM" id="MobiDB-lite"/>
    </source>
</evidence>
<evidence type="ECO:0000313" key="4">
    <source>
        <dbReference type="Proteomes" id="UP000557268"/>
    </source>
</evidence>
<dbReference type="AlphaFoldDB" id="A0A7K5WDH3"/>
<comment type="caution">
    <text evidence="3">The sequence shown here is derived from an EMBL/GenBank/DDBJ whole genome shotgun (WGS) entry which is preliminary data.</text>
</comment>
<proteinExistence type="predicted"/>
<feature type="non-terminal residue" evidence="3">
    <location>
        <position position="51"/>
    </location>
</feature>
<dbReference type="InterPro" id="IPR053113">
    <property type="entry name" value="IQ_domain_protein"/>
</dbReference>
<reference evidence="3 4" key="1">
    <citation type="submission" date="2019-09" db="EMBL/GenBank/DDBJ databases">
        <title>Bird 10,000 Genomes (B10K) Project - Family phase.</title>
        <authorList>
            <person name="Zhang G."/>
        </authorList>
    </citation>
    <scope>NUCLEOTIDE SEQUENCE [LARGE SCALE GENOMIC DNA]</scope>
    <source>
        <strain evidence="3">B10K-DU-001-70</strain>
        <tissue evidence="3">Muscle</tissue>
    </source>
</reference>
<gene>
    <name evidence="3" type="primary">Iqcj</name>
    <name evidence="3" type="ORF">HYLPRA_R05841</name>
</gene>
<dbReference type="EMBL" id="VYXD01007384">
    <property type="protein sequence ID" value="NWU38761.1"/>
    <property type="molecule type" value="Genomic_DNA"/>
</dbReference>
<organism evidence="3 4">
    <name type="scientific">Hylia prasina</name>
    <name type="common">green hylia</name>
    <dbReference type="NCBI Taxonomy" id="208073"/>
    <lineage>
        <taxon>Eukaryota</taxon>
        <taxon>Metazoa</taxon>
        <taxon>Chordata</taxon>
        <taxon>Craniata</taxon>
        <taxon>Vertebrata</taxon>
        <taxon>Euteleostomi</taxon>
        <taxon>Archelosauria</taxon>
        <taxon>Archosauria</taxon>
        <taxon>Dinosauria</taxon>
        <taxon>Saurischia</taxon>
        <taxon>Theropoda</taxon>
        <taxon>Coelurosauria</taxon>
        <taxon>Aves</taxon>
        <taxon>Neognathae</taxon>
        <taxon>Neoaves</taxon>
        <taxon>Telluraves</taxon>
        <taxon>Australaves</taxon>
        <taxon>Passeriformes</taxon>
        <taxon>Sylvioidea</taxon>
        <taxon>Sylviidae</taxon>
        <taxon>Acrocephalinae</taxon>
        <taxon>Hylia</taxon>
    </lineage>
</organism>
<dbReference type="Proteomes" id="UP000557268">
    <property type="component" value="Unassembled WGS sequence"/>
</dbReference>
<feature type="region of interest" description="Disordered" evidence="1">
    <location>
        <begin position="1"/>
        <end position="22"/>
    </location>
</feature>
<protein>
    <submittedName>
        <fullName evidence="3">IQCJ protein</fullName>
    </submittedName>
</protein>
<feature type="domain" description="Fusion protein IQCJ-SCHIP1 N-terminal" evidence="2">
    <location>
        <begin position="3"/>
        <end position="50"/>
    </location>
</feature>
<dbReference type="Pfam" id="PF15157">
    <property type="entry name" value="IQCJ-SCHIP1"/>
    <property type="match status" value="1"/>
</dbReference>
<dbReference type="PANTHER" id="PTHR35976">
    <property type="entry name" value="IQ DOMAIN-CONTAINING PROTEIN J"/>
    <property type="match status" value="1"/>
</dbReference>
<name>A0A7K5WDH3_9SYLV</name>